<name>A0ABT4CE63_9ACTN</name>
<protein>
    <submittedName>
        <fullName evidence="5">LuxR C-terminal-related transcriptional regulator</fullName>
    </submittedName>
</protein>
<dbReference type="EMBL" id="JAPPUX010000002">
    <property type="protein sequence ID" value="MCY4726429.1"/>
    <property type="molecule type" value="Genomic_DNA"/>
</dbReference>
<dbReference type="InterPro" id="IPR016032">
    <property type="entry name" value="Sig_transdc_resp-reg_C-effctor"/>
</dbReference>
<keyword evidence="6" id="KW-1185">Reference proteome</keyword>
<dbReference type="PROSITE" id="PS50043">
    <property type="entry name" value="HTH_LUXR_2"/>
    <property type="match status" value="1"/>
</dbReference>
<dbReference type="PRINTS" id="PR00038">
    <property type="entry name" value="HTHLUXR"/>
</dbReference>
<evidence type="ECO:0000256" key="3">
    <source>
        <dbReference type="ARBA" id="ARBA00023163"/>
    </source>
</evidence>
<dbReference type="SMART" id="SM00421">
    <property type="entry name" value="HTH_LUXR"/>
    <property type="match status" value="1"/>
</dbReference>
<dbReference type="Gene3D" id="1.10.10.10">
    <property type="entry name" value="Winged helix-like DNA-binding domain superfamily/Winged helix DNA-binding domain"/>
    <property type="match status" value="1"/>
</dbReference>
<evidence type="ECO:0000256" key="1">
    <source>
        <dbReference type="ARBA" id="ARBA00023015"/>
    </source>
</evidence>
<evidence type="ECO:0000256" key="2">
    <source>
        <dbReference type="ARBA" id="ARBA00023125"/>
    </source>
</evidence>
<feature type="domain" description="HTH luxR-type" evidence="4">
    <location>
        <begin position="437"/>
        <end position="501"/>
    </location>
</feature>
<evidence type="ECO:0000313" key="5">
    <source>
        <dbReference type="EMBL" id="MCY4726429.1"/>
    </source>
</evidence>
<dbReference type="PANTHER" id="PTHR44688:SF16">
    <property type="entry name" value="DNA-BINDING TRANSCRIPTIONAL ACTIVATOR DEVR_DOSR"/>
    <property type="match status" value="1"/>
</dbReference>
<accession>A0ABT4CE63</accession>
<keyword evidence="2" id="KW-0238">DNA-binding</keyword>
<dbReference type="InterPro" id="IPR036388">
    <property type="entry name" value="WH-like_DNA-bd_sf"/>
</dbReference>
<dbReference type="Proteomes" id="UP001074726">
    <property type="component" value="Unassembled WGS sequence"/>
</dbReference>
<keyword evidence="1" id="KW-0805">Transcription regulation</keyword>
<gene>
    <name evidence="5" type="ORF">NYO98_09070</name>
</gene>
<evidence type="ECO:0000313" key="6">
    <source>
        <dbReference type="Proteomes" id="UP001074726"/>
    </source>
</evidence>
<dbReference type="SUPFAM" id="SSF46894">
    <property type="entry name" value="C-terminal effector domain of the bipartite response regulators"/>
    <property type="match status" value="1"/>
</dbReference>
<organism evidence="5 6">
    <name type="scientific">Nocardioides pini</name>
    <dbReference type="NCBI Taxonomy" id="2975053"/>
    <lineage>
        <taxon>Bacteria</taxon>
        <taxon>Bacillati</taxon>
        <taxon>Actinomycetota</taxon>
        <taxon>Actinomycetes</taxon>
        <taxon>Propionibacteriales</taxon>
        <taxon>Nocardioidaceae</taxon>
        <taxon>Nocardioides</taxon>
    </lineage>
</organism>
<dbReference type="RefSeq" id="WP_268111297.1">
    <property type="nucleotide sequence ID" value="NZ_JAPPUX010000002.1"/>
</dbReference>
<dbReference type="PROSITE" id="PS00622">
    <property type="entry name" value="HTH_LUXR_1"/>
    <property type="match status" value="1"/>
</dbReference>
<dbReference type="CDD" id="cd06170">
    <property type="entry name" value="LuxR_C_like"/>
    <property type="match status" value="1"/>
</dbReference>
<dbReference type="PANTHER" id="PTHR44688">
    <property type="entry name" value="DNA-BINDING TRANSCRIPTIONAL ACTIVATOR DEVR_DOSR"/>
    <property type="match status" value="1"/>
</dbReference>
<proteinExistence type="predicted"/>
<reference evidence="5" key="1">
    <citation type="submission" date="2022-08" db="EMBL/GenBank/DDBJ databases">
        <title>Genome sequencing of Nocardioides sp. STR2.</title>
        <authorList>
            <person name="So Y."/>
        </authorList>
    </citation>
    <scope>NUCLEOTIDE SEQUENCE</scope>
    <source>
        <strain evidence="5">STR2</strain>
    </source>
</reference>
<sequence length="501" mass="53961">MEDDLHEKLNRAREQYAAGAVAEAVRSCVAIVESCTRSTDPSLVAAAATLVRRPLDPLLRARVHGLASEALALLKSVGPAGQEQAARVVAQVEATRDVFRAQDPIDVEAGIDAELEFVEIQARVAALQDPLRAADRLALARRAVALGLAVGDREMQAWGHLWSMDVHAANGQRVELLGELAALTTLAERLGPAWQSRVLLVRASQALVDGRFDDVVRLAEDAARIGGEHSDAAFLRLPFTFEAARHQGTVKPLLEAVREQVEQLPFVARTWLCVALESAGLRAEAADEWRALAAHIAAVPVEAPEFLMTIADAAEVCASLGDEDNAATLYAALLPYEHHHVIAHAHAPYQGPVGLILGRLARVLGDLTAADEHLRSTLATAEEIHALPAKAYVLAELAAVEAIRSRAGRAHAHCALELARRLDMAPLVDQLDALLGTGEQDPVLTPREAEVAALVARGMSNAAIARQFTLSERTVENHVSRILAKLDLTSRTALALWYERR</sequence>
<evidence type="ECO:0000259" key="4">
    <source>
        <dbReference type="PROSITE" id="PS50043"/>
    </source>
</evidence>
<comment type="caution">
    <text evidence="5">The sequence shown here is derived from an EMBL/GenBank/DDBJ whole genome shotgun (WGS) entry which is preliminary data.</text>
</comment>
<dbReference type="InterPro" id="IPR000792">
    <property type="entry name" value="Tscrpt_reg_LuxR_C"/>
</dbReference>
<keyword evidence="3" id="KW-0804">Transcription</keyword>
<dbReference type="Pfam" id="PF00196">
    <property type="entry name" value="GerE"/>
    <property type="match status" value="1"/>
</dbReference>